<keyword evidence="9" id="KW-1133">Transmembrane helix</keyword>
<comment type="caution">
    <text evidence="11">The sequence shown here is derived from an EMBL/GenBank/DDBJ whole genome shotgun (WGS) entry which is preliminary data.</text>
</comment>
<keyword evidence="3" id="KW-0597">Phosphoprotein</keyword>
<feature type="transmembrane region" description="Helical" evidence="9">
    <location>
        <begin position="262"/>
        <end position="280"/>
    </location>
</feature>
<comment type="catalytic activity">
    <reaction evidence="1">
        <text>ATP + protein L-histidine = ADP + protein N-phospho-L-histidine.</text>
        <dbReference type="EC" id="2.7.13.3"/>
    </reaction>
</comment>
<dbReference type="PROSITE" id="PS50109">
    <property type="entry name" value="HIS_KIN"/>
    <property type="match status" value="1"/>
</dbReference>
<feature type="coiled-coil region" evidence="8">
    <location>
        <begin position="282"/>
        <end position="309"/>
    </location>
</feature>
<dbReference type="InterPro" id="IPR004358">
    <property type="entry name" value="Sig_transdc_His_kin-like_C"/>
</dbReference>
<dbReference type="InterPro" id="IPR036097">
    <property type="entry name" value="HisK_dim/P_sf"/>
</dbReference>
<evidence type="ECO:0000256" key="7">
    <source>
        <dbReference type="ARBA" id="ARBA00023136"/>
    </source>
</evidence>
<dbReference type="InterPro" id="IPR031621">
    <property type="entry name" value="HisKA_7TM"/>
</dbReference>
<keyword evidence="9" id="KW-0812">Transmembrane</keyword>
<dbReference type="PRINTS" id="PR00344">
    <property type="entry name" value="BCTRLSENSOR"/>
</dbReference>
<evidence type="ECO:0000256" key="1">
    <source>
        <dbReference type="ARBA" id="ARBA00000085"/>
    </source>
</evidence>
<dbReference type="STRING" id="1801992.A2Y98_01280"/>
<dbReference type="InterPro" id="IPR003594">
    <property type="entry name" value="HATPase_dom"/>
</dbReference>
<dbReference type="GO" id="GO:0000155">
    <property type="term" value="F:phosphorelay sensor kinase activity"/>
    <property type="evidence" value="ECO:0007669"/>
    <property type="project" value="InterPro"/>
</dbReference>
<evidence type="ECO:0000256" key="4">
    <source>
        <dbReference type="ARBA" id="ARBA00022679"/>
    </source>
</evidence>
<evidence type="ECO:0000256" key="5">
    <source>
        <dbReference type="ARBA" id="ARBA00022777"/>
    </source>
</evidence>
<feature type="domain" description="Histidine kinase" evidence="10">
    <location>
        <begin position="316"/>
        <end position="536"/>
    </location>
</feature>
<feature type="transmembrane region" description="Helical" evidence="9">
    <location>
        <begin position="199"/>
        <end position="222"/>
    </location>
</feature>
<feature type="transmembrane region" description="Helical" evidence="9">
    <location>
        <begin position="139"/>
        <end position="158"/>
    </location>
</feature>
<evidence type="ECO:0000256" key="8">
    <source>
        <dbReference type="SAM" id="Coils"/>
    </source>
</evidence>
<dbReference type="SMART" id="SM00387">
    <property type="entry name" value="HATPase_c"/>
    <property type="match status" value="1"/>
</dbReference>
<feature type="transmembrane region" description="Helical" evidence="9">
    <location>
        <begin position="170"/>
        <end position="193"/>
    </location>
</feature>
<dbReference type="Pfam" id="PF02518">
    <property type="entry name" value="HATPase_c"/>
    <property type="match status" value="1"/>
</dbReference>
<evidence type="ECO:0000256" key="9">
    <source>
        <dbReference type="SAM" id="Phobius"/>
    </source>
</evidence>
<dbReference type="InterPro" id="IPR036890">
    <property type="entry name" value="HATPase_C_sf"/>
</dbReference>
<accession>A0A1G2F682</accession>
<dbReference type="CDD" id="cd00075">
    <property type="entry name" value="HATPase"/>
    <property type="match status" value="1"/>
</dbReference>
<dbReference type="InterPro" id="IPR003661">
    <property type="entry name" value="HisK_dim/P_dom"/>
</dbReference>
<dbReference type="Pfam" id="PF16927">
    <property type="entry name" value="HisKA_7TM"/>
    <property type="match status" value="1"/>
</dbReference>
<sequence>MSSILTPNIVSLLITTAFNVLLAFFILSKNRKSPVNRIFSFLALGVALWSFTNIATQIVKTVHQGILWSQISYLSTLIIAVSFFLFSIIFPEEEKMSKSRFFIPVIIAAIVTSVLLFIPKFVIETVTLSPWKIMTNRGAYLYTASFVGMLLFSFGNILRKYRQLKGEQKAQIKFVLIGTLATATIGIFFNLLLPIFFNYYGLVWFGPNAGLVMVGFIAYAVIRHHLFDIKVIATEIFSILISLSALIDALLSQTPTEFTLKFLLFSAISLFSILLIRGVLKEVKTREQLAALTEKLQKANDDLQKLDKAKSEFISIASHQLRTPLSVIKGFVSMLIEGSYGKIPDKGKEILSKIGASSDRLNRLIDDLLDLSRMEGGQMKYEWNFINLAELAGSVVDELQPQADKKGINFKWLNQAPEKMFVRADKEKLRQVVMNLIDNAIKYTSKGFVEVKLVKTPENQARLSVKDSGVGMDQEEMNLIFGKFVRGKKTPRLWTEGVGLGLYVARKILEEHKGSVWAESEGEDKGSTFFMEIPVY</sequence>
<dbReference type="SMART" id="SM00388">
    <property type="entry name" value="HisKA"/>
    <property type="match status" value="1"/>
</dbReference>
<evidence type="ECO:0000256" key="3">
    <source>
        <dbReference type="ARBA" id="ARBA00022553"/>
    </source>
</evidence>
<dbReference type="InterPro" id="IPR005467">
    <property type="entry name" value="His_kinase_dom"/>
</dbReference>
<dbReference type="PANTHER" id="PTHR43711:SF31">
    <property type="entry name" value="HISTIDINE KINASE"/>
    <property type="match status" value="1"/>
</dbReference>
<reference evidence="11 12" key="1">
    <citation type="journal article" date="2016" name="Nat. Commun.">
        <title>Thousands of microbial genomes shed light on interconnected biogeochemical processes in an aquifer system.</title>
        <authorList>
            <person name="Anantharaman K."/>
            <person name="Brown C.T."/>
            <person name="Hug L.A."/>
            <person name="Sharon I."/>
            <person name="Castelle C.J."/>
            <person name="Probst A.J."/>
            <person name="Thomas B.C."/>
            <person name="Singh A."/>
            <person name="Wilkins M.J."/>
            <person name="Karaoz U."/>
            <person name="Brodie E.L."/>
            <person name="Williams K.H."/>
            <person name="Hubbard S.S."/>
            <person name="Banfield J.F."/>
        </authorList>
    </citation>
    <scope>NUCLEOTIDE SEQUENCE [LARGE SCALE GENOMIC DNA]</scope>
</reference>
<dbReference type="Gene3D" id="3.30.565.10">
    <property type="entry name" value="Histidine kinase-like ATPase, C-terminal domain"/>
    <property type="match status" value="1"/>
</dbReference>
<dbReference type="EMBL" id="MHMW01000028">
    <property type="protein sequence ID" value="OGZ33549.1"/>
    <property type="molecule type" value="Genomic_DNA"/>
</dbReference>
<keyword evidence="5" id="KW-0418">Kinase</keyword>
<evidence type="ECO:0000313" key="12">
    <source>
        <dbReference type="Proteomes" id="UP000179099"/>
    </source>
</evidence>
<evidence type="ECO:0000256" key="6">
    <source>
        <dbReference type="ARBA" id="ARBA00023012"/>
    </source>
</evidence>
<feature type="transmembrane region" description="Helical" evidence="9">
    <location>
        <begin position="39"/>
        <end position="59"/>
    </location>
</feature>
<organism evidence="11 12">
    <name type="scientific">Candidatus Portnoybacteria bacterium RBG_19FT_COMBO_36_7</name>
    <dbReference type="NCBI Taxonomy" id="1801992"/>
    <lineage>
        <taxon>Bacteria</taxon>
        <taxon>Candidatus Portnoyibacteriota</taxon>
    </lineage>
</organism>
<feature type="transmembrane region" description="Helical" evidence="9">
    <location>
        <begin position="6"/>
        <end position="27"/>
    </location>
</feature>
<evidence type="ECO:0000259" key="10">
    <source>
        <dbReference type="PROSITE" id="PS50109"/>
    </source>
</evidence>
<name>A0A1G2F682_9BACT</name>
<dbReference type="InterPro" id="IPR050736">
    <property type="entry name" value="Sensor_HK_Regulatory"/>
</dbReference>
<keyword evidence="4" id="KW-0808">Transferase</keyword>
<dbReference type="PANTHER" id="PTHR43711">
    <property type="entry name" value="TWO-COMPONENT HISTIDINE KINASE"/>
    <property type="match status" value="1"/>
</dbReference>
<evidence type="ECO:0000313" key="11">
    <source>
        <dbReference type="EMBL" id="OGZ33549.1"/>
    </source>
</evidence>
<dbReference type="Pfam" id="PF00512">
    <property type="entry name" value="HisKA"/>
    <property type="match status" value="1"/>
</dbReference>
<dbReference type="SUPFAM" id="SSF47384">
    <property type="entry name" value="Homodimeric domain of signal transducing histidine kinase"/>
    <property type="match status" value="1"/>
</dbReference>
<protein>
    <recommendedName>
        <fullName evidence="2">histidine kinase</fullName>
        <ecNumber evidence="2">2.7.13.3</ecNumber>
    </recommendedName>
</protein>
<dbReference type="CDD" id="cd00082">
    <property type="entry name" value="HisKA"/>
    <property type="match status" value="1"/>
</dbReference>
<feature type="transmembrane region" description="Helical" evidence="9">
    <location>
        <begin position="229"/>
        <end position="250"/>
    </location>
</feature>
<dbReference type="AlphaFoldDB" id="A0A1G2F682"/>
<feature type="transmembrane region" description="Helical" evidence="9">
    <location>
        <begin position="71"/>
        <end position="89"/>
    </location>
</feature>
<keyword evidence="6" id="KW-0902">Two-component regulatory system</keyword>
<gene>
    <name evidence="11" type="ORF">A2Y98_01280</name>
</gene>
<dbReference type="Proteomes" id="UP000179099">
    <property type="component" value="Unassembled WGS sequence"/>
</dbReference>
<dbReference type="FunFam" id="3.30.565.10:FF:000006">
    <property type="entry name" value="Sensor histidine kinase WalK"/>
    <property type="match status" value="1"/>
</dbReference>
<dbReference type="FunFam" id="1.10.287.130:FF:000001">
    <property type="entry name" value="Two-component sensor histidine kinase"/>
    <property type="match status" value="1"/>
</dbReference>
<dbReference type="SUPFAM" id="SSF55874">
    <property type="entry name" value="ATPase domain of HSP90 chaperone/DNA topoisomerase II/histidine kinase"/>
    <property type="match status" value="1"/>
</dbReference>
<keyword evidence="8" id="KW-0175">Coiled coil</keyword>
<proteinExistence type="predicted"/>
<dbReference type="EC" id="2.7.13.3" evidence="2"/>
<keyword evidence="7 9" id="KW-0472">Membrane</keyword>
<feature type="transmembrane region" description="Helical" evidence="9">
    <location>
        <begin position="101"/>
        <end position="119"/>
    </location>
</feature>
<dbReference type="Gene3D" id="1.10.287.130">
    <property type="match status" value="1"/>
</dbReference>
<evidence type="ECO:0000256" key="2">
    <source>
        <dbReference type="ARBA" id="ARBA00012438"/>
    </source>
</evidence>